<evidence type="ECO:0000313" key="10">
    <source>
        <dbReference type="Proteomes" id="UP000494040"/>
    </source>
</evidence>
<evidence type="ECO:0000313" key="9">
    <source>
        <dbReference type="EnsemblMetazoa" id="XP_014244373.1"/>
    </source>
</evidence>
<comment type="subcellular location">
    <subcellularLocation>
        <location evidence="6">Cytoplasm</location>
        <location evidence="6">Cytoskeleton</location>
    </subcellularLocation>
</comment>
<name>D1FPP3_CIMLE</name>
<dbReference type="PANTHER" id="PTHR21500">
    <property type="entry name" value="TUBULIN-SPECIFIC CHAPERONE A"/>
    <property type="match status" value="1"/>
</dbReference>
<dbReference type="Proteomes" id="UP000494040">
    <property type="component" value="Unassembled WGS sequence"/>
</dbReference>
<dbReference type="GO" id="GO:0007021">
    <property type="term" value="P:tubulin complex assembly"/>
    <property type="evidence" value="ECO:0007669"/>
    <property type="project" value="UniProtKB-UniRule"/>
</dbReference>
<reference evidence="9" key="3">
    <citation type="submission" date="2022-01" db="UniProtKB">
        <authorList>
            <consortium name="EnsemblMetazoa"/>
        </authorList>
    </citation>
    <scope>IDENTIFICATION</scope>
</reference>
<reference evidence="8" key="2">
    <citation type="journal article" date="2010" name="J. Proteome Res.">
        <title>Insight into the Sialome of the Bed Bug, Cimex lectularius.</title>
        <authorList>
            <person name="Francischetti I.M."/>
            <person name="Calvo E."/>
            <person name="Andersen J.F."/>
            <person name="Pham V.M."/>
            <person name="Favreau A.J."/>
            <person name="Barbian K.D."/>
            <person name="Romero A."/>
            <person name="Valenzuela J.G."/>
            <person name="Ribeiro J.M."/>
        </authorList>
    </citation>
    <scope>NUCLEOTIDE SEQUENCE</scope>
    <source>
        <tissue evidence="8">Salivary glands</tissue>
    </source>
</reference>
<dbReference type="EMBL" id="EZ419793">
    <property type="protein sequence ID" value="ACY69966.1"/>
    <property type="molecule type" value="mRNA"/>
</dbReference>
<gene>
    <name evidence="9" type="primary">106663796</name>
</gene>
<dbReference type="GO" id="GO:0007023">
    <property type="term" value="P:post-chaperonin tubulin folding pathway"/>
    <property type="evidence" value="ECO:0007669"/>
    <property type="project" value="UniProtKB-UniRule"/>
</dbReference>
<accession>D1FPP3</accession>
<evidence type="ECO:0000256" key="1">
    <source>
        <dbReference type="ARBA" id="ARBA00003046"/>
    </source>
</evidence>
<dbReference type="AlphaFoldDB" id="D1FPP3"/>
<dbReference type="EnsemblMetazoa" id="XM_014388887.1">
    <property type="protein sequence ID" value="XP_014244373.1"/>
    <property type="gene ID" value="LOC106663796"/>
</dbReference>
<dbReference type="InterPro" id="IPR036126">
    <property type="entry name" value="TBCA_sf"/>
</dbReference>
<comment type="similarity">
    <text evidence="2 6">Belongs to the TBCA family.</text>
</comment>
<organism evidence="8">
    <name type="scientific">Cimex lectularius</name>
    <name type="common">Bed bug</name>
    <name type="synonym">Acanthia lectularia</name>
    <dbReference type="NCBI Taxonomy" id="79782"/>
    <lineage>
        <taxon>Eukaryota</taxon>
        <taxon>Metazoa</taxon>
        <taxon>Ecdysozoa</taxon>
        <taxon>Arthropoda</taxon>
        <taxon>Hexapoda</taxon>
        <taxon>Insecta</taxon>
        <taxon>Pterygota</taxon>
        <taxon>Neoptera</taxon>
        <taxon>Paraneoptera</taxon>
        <taxon>Hemiptera</taxon>
        <taxon>Heteroptera</taxon>
        <taxon>Panheteroptera</taxon>
        <taxon>Cimicomorpha</taxon>
        <taxon>Cimicidae</taxon>
        <taxon>Cimex</taxon>
    </lineage>
</organism>
<keyword evidence="7" id="KW-0175">Coiled coil</keyword>
<dbReference type="OrthoDB" id="296187at2759"/>
<evidence type="ECO:0000256" key="6">
    <source>
        <dbReference type="RuleBase" id="RU364030"/>
    </source>
</evidence>
<dbReference type="Pfam" id="PF02970">
    <property type="entry name" value="TBCA"/>
    <property type="match status" value="1"/>
</dbReference>
<evidence type="ECO:0000256" key="2">
    <source>
        <dbReference type="ARBA" id="ARBA00006806"/>
    </source>
</evidence>
<keyword evidence="6" id="KW-0493">Microtubule</keyword>
<evidence type="ECO:0000256" key="3">
    <source>
        <dbReference type="ARBA" id="ARBA00015002"/>
    </source>
</evidence>
<sequence>MADPRLKKIKVQTGVVKRLAREKVSYEQEVDSHKAKIEQFKKEGKDEAVVNKQIEILNETIPMIADTQRRLKKAFTEFEALLEAEKDLKATEEYAAGLKALEDAKPHLPS</sequence>
<keyword evidence="10" id="KW-1185">Reference proteome</keyword>
<evidence type="ECO:0000256" key="4">
    <source>
        <dbReference type="ARBA" id="ARBA00023186"/>
    </source>
</evidence>
<proteinExistence type="evidence at transcript level"/>
<dbReference type="OMA" id="MESEELC"/>
<keyword evidence="4 6" id="KW-0143">Chaperone</keyword>
<evidence type="ECO:0000256" key="7">
    <source>
        <dbReference type="SAM" id="Coils"/>
    </source>
</evidence>
<dbReference type="VEuPathDB" id="VectorBase:LOC106663796"/>
<keyword evidence="6" id="KW-0206">Cytoskeleton</keyword>
<comment type="function">
    <text evidence="1">Tubulin-folding protein; involved in the early step of the tubulin folding pathway.</text>
</comment>
<feature type="coiled-coil region" evidence="7">
    <location>
        <begin position="16"/>
        <end position="43"/>
    </location>
</feature>
<evidence type="ECO:0000313" key="8">
    <source>
        <dbReference type="EMBL" id="ACY69966.1"/>
    </source>
</evidence>
<reference evidence="8" key="1">
    <citation type="submission" date="2009-10" db="EMBL/GenBank/DDBJ databases">
        <authorList>
            <person name="Endo R."/>
            <person name="Yoshimatsu K."/>
            <person name="Vu L.D."/>
        </authorList>
    </citation>
    <scope>NUCLEOTIDE SEQUENCE</scope>
    <source>
        <tissue evidence="8">Salivary glands</tissue>
    </source>
</reference>
<comment type="subunit">
    <text evidence="5 6">Supercomplex made of cofactors A to E. Cofactors A and D function by capturing and stabilizing tubulin in a quasi-native conformation. Cofactor E binds to the cofactor D-tubulin complex; interaction with cofactor C then causes the release of tubulin polypeptides that are committed to the native state.</text>
</comment>
<keyword evidence="6" id="KW-0963">Cytoplasm</keyword>
<dbReference type="GO" id="GO:0005874">
    <property type="term" value="C:microtubule"/>
    <property type="evidence" value="ECO:0007669"/>
    <property type="project" value="UniProtKB-KW"/>
</dbReference>
<dbReference type="SUPFAM" id="SSF46988">
    <property type="entry name" value="Tubulin chaperone cofactor A"/>
    <property type="match status" value="1"/>
</dbReference>
<protein>
    <recommendedName>
        <fullName evidence="3 6">Tubulin-specific chaperone A</fullName>
    </recommendedName>
</protein>
<dbReference type="InterPro" id="IPR004226">
    <property type="entry name" value="TBCA"/>
</dbReference>
<evidence type="ECO:0000256" key="5">
    <source>
        <dbReference type="ARBA" id="ARBA00026055"/>
    </source>
</evidence>
<dbReference type="Gene3D" id="1.20.58.90">
    <property type="match status" value="1"/>
</dbReference>
<dbReference type="PANTHER" id="PTHR21500:SF0">
    <property type="entry name" value="TUBULIN-SPECIFIC CHAPERONE A"/>
    <property type="match status" value="1"/>
</dbReference>
<dbReference type="KEGG" id="clec:106663796"/>
<dbReference type="GO" id="GO:0005829">
    <property type="term" value="C:cytosol"/>
    <property type="evidence" value="ECO:0007669"/>
    <property type="project" value="TreeGrafter"/>
</dbReference>
<dbReference type="GO" id="GO:0048487">
    <property type="term" value="F:beta-tubulin binding"/>
    <property type="evidence" value="ECO:0007669"/>
    <property type="project" value="InterPro"/>
</dbReference>